<name>A0A5N5G7I5_9ROSA</name>
<protein>
    <submittedName>
        <fullName evidence="1">Uncharacterized protein</fullName>
    </submittedName>
</protein>
<dbReference type="Proteomes" id="UP000327157">
    <property type="component" value="Chromosome 17"/>
</dbReference>
<evidence type="ECO:0000313" key="1">
    <source>
        <dbReference type="EMBL" id="KAB2611228.1"/>
    </source>
</evidence>
<reference evidence="2" key="2">
    <citation type="submission" date="2019-10" db="EMBL/GenBank/DDBJ databases">
        <title>A de novo genome assembly of a pear dwarfing rootstock.</title>
        <authorList>
            <person name="Wang F."/>
            <person name="Wang J."/>
            <person name="Li S."/>
            <person name="Zhang Y."/>
            <person name="Fang M."/>
            <person name="Ma L."/>
            <person name="Zhao Y."/>
            <person name="Jiang S."/>
        </authorList>
    </citation>
    <scope>NUCLEOTIDE SEQUENCE [LARGE SCALE GENOMIC DNA]</scope>
</reference>
<evidence type="ECO:0000313" key="2">
    <source>
        <dbReference type="Proteomes" id="UP000327157"/>
    </source>
</evidence>
<sequence>MADMALLDLFPRSVVITFPSGSRKHSPLPAPKPENHEILKFSCRITVEDDSCAAKGKAAVEFIGSGRFVAAIL</sequence>
<reference evidence="1 2" key="3">
    <citation type="submission" date="2019-11" db="EMBL/GenBank/DDBJ databases">
        <title>A de novo genome assembly of a pear dwarfing rootstock.</title>
        <authorList>
            <person name="Wang F."/>
            <person name="Wang J."/>
            <person name="Li S."/>
            <person name="Zhang Y."/>
            <person name="Fang M."/>
            <person name="Ma L."/>
            <person name="Zhao Y."/>
            <person name="Jiang S."/>
        </authorList>
    </citation>
    <scope>NUCLEOTIDE SEQUENCE [LARGE SCALE GENOMIC DNA]</scope>
    <source>
        <strain evidence="1">S2</strain>
        <tissue evidence="1">Leaf</tissue>
    </source>
</reference>
<accession>A0A5N5G7I5</accession>
<reference evidence="1 2" key="1">
    <citation type="submission" date="2019-09" db="EMBL/GenBank/DDBJ databases">
        <authorList>
            <person name="Ou C."/>
        </authorList>
    </citation>
    <scope>NUCLEOTIDE SEQUENCE [LARGE SCALE GENOMIC DNA]</scope>
    <source>
        <strain evidence="1">S2</strain>
        <tissue evidence="1">Leaf</tissue>
    </source>
</reference>
<proteinExistence type="predicted"/>
<dbReference type="AlphaFoldDB" id="A0A5N5G7I5"/>
<keyword evidence="2" id="KW-1185">Reference proteome</keyword>
<organism evidence="1 2">
    <name type="scientific">Pyrus ussuriensis x Pyrus communis</name>
    <dbReference type="NCBI Taxonomy" id="2448454"/>
    <lineage>
        <taxon>Eukaryota</taxon>
        <taxon>Viridiplantae</taxon>
        <taxon>Streptophyta</taxon>
        <taxon>Embryophyta</taxon>
        <taxon>Tracheophyta</taxon>
        <taxon>Spermatophyta</taxon>
        <taxon>Magnoliopsida</taxon>
        <taxon>eudicotyledons</taxon>
        <taxon>Gunneridae</taxon>
        <taxon>Pentapetalae</taxon>
        <taxon>rosids</taxon>
        <taxon>fabids</taxon>
        <taxon>Rosales</taxon>
        <taxon>Rosaceae</taxon>
        <taxon>Amygdaloideae</taxon>
        <taxon>Maleae</taxon>
        <taxon>Pyrus</taxon>
    </lineage>
</organism>
<dbReference type="EMBL" id="SMOL01000487">
    <property type="protein sequence ID" value="KAB2611228.1"/>
    <property type="molecule type" value="Genomic_DNA"/>
</dbReference>
<comment type="caution">
    <text evidence="1">The sequence shown here is derived from an EMBL/GenBank/DDBJ whole genome shotgun (WGS) entry which is preliminary data.</text>
</comment>
<gene>
    <name evidence="1" type="ORF">D8674_019260</name>
</gene>